<organism evidence="2 3">
    <name type="scientific">Capra hircus papillomavirus type 2</name>
    <dbReference type="NCBI Taxonomy" id="485388"/>
    <lineage>
        <taxon>Viruses</taxon>
        <taxon>Monodnaviria</taxon>
        <taxon>Shotokuvirae</taxon>
        <taxon>Cossaviricota</taxon>
        <taxon>Papovaviricetes</taxon>
        <taxon>Zurhausenvirales</taxon>
        <taxon>Papillomaviridae</taxon>
    </lineage>
</organism>
<feature type="compositionally biased region" description="Basic and acidic residues" evidence="1">
    <location>
        <begin position="89"/>
        <end position="111"/>
    </location>
</feature>
<reference evidence="2" key="1">
    <citation type="submission" date="2019-07" db="EMBL/GenBank/DDBJ databases">
        <title>Genome characterization of ChPV2, a novel goat PV closely related to Xi-PVs infecting bovines.</title>
        <authorList>
            <person name="Ehrke-Schulz E."/>
            <person name="Willemsen A."/>
            <person name="van den Boom A."/>
            <person name="Dietz J."/>
            <person name="Bilge Dagalp S."/>
            <person name="Bravo I.G."/>
            <person name="Ehrhrardt A."/>
        </authorList>
    </citation>
    <scope>NUCLEOTIDE SEQUENCE</scope>
    <source>
        <strain evidence="2">Witten2019</strain>
    </source>
</reference>
<name>A0A6G7ABS3_9PAPI</name>
<evidence type="ECO:0000313" key="2">
    <source>
        <dbReference type="EMBL" id="QIH12247.1"/>
    </source>
</evidence>
<evidence type="ECO:0000256" key="1">
    <source>
        <dbReference type="SAM" id="MobiDB-lite"/>
    </source>
</evidence>
<dbReference type="EMBL" id="MN148899">
    <property type="protein sequence ID" value="QIH12247.1"/>
    <property type="molecule type" value="Genomic_DNA"/>
</dbReference>
<protein>
    <submittedName>
        <fullName evidence="2">E4</fullName>
    </submittedName>
</protein>
<accession>A0A6G7ABS3</accession>
<feature type="region of interest" description="Disordered" evidence="1">
    <location>
        <begin position="30"/>
        <end position="111"/>
    </location>
</feature>
<evidence type="ECO:0000313" key="3">
    <source>
        <dbReference type="Proteomes" id="UP001232653"/>
    </source>
</evidence>
<proteinExistence type="predicted"/>
<sequence length="111" mass="12691">MLVDIPLLDSGKYFMKTKFFLLLLPVLYLGPPDPNPPGPKPWTTPQPPRPRPLQPDPNHPNPQPREGLYSLYSSDKGQIPPSPGEPESDSARGRPRYRDPYRRRLEHTPPF</sequence>
<dbReference type="Proteomes" id="UP001232653">
    <property type="component" value="Segment"/>
</dbReference>
<feature type="compositionally biased region" description="Pro residues" evidence="1">
    <location>
        <begin position="31"/>
        <end position="63"/>
    </location>
</feature>